<comment type="caution">
    <text evidence="1">The sequence shown here is derived from an EMBL/GenBank/DDBJ whole genome shotgun (WGS) entry which is preliminary data.</text>
</comment>
<organism evidence="1 2">
    <name type="scientific">Camelimonas fluminis</name>
    <dbReference type="NCBI Taxonomy" id="1576911"/>
    <lineage>
        <taxon>Bacteria</taxon>
        <taxon>Pseudomonadati</taxon>
        <taxon>Pseudomonadota</taxon>
        <taxon>Alphaproteobacteria</taxon>
        <taxon>Hyphomicrobiales</taxon>
        <taxon>Chelatococcaceae</taxon>
        <taxon>Camelimonas</taxon>
    </lineage>
</organism>
<keyword evidence="2" id="KW-1185">Reference proteome</keyword>
<dbReference type="RefSeq" id="WP_191321549.1">
    <property type="nucleotide sequence ID" value="NZ_BNCG01000125.1"/>
</dbReference>
<proteinExistence type="predicted"/>
<evidence type="ECO:0000313" key="2">
    <source>
        <dbReference type="Proteomes" id="UP001595704"/>
    </source>
</evidence>
<gene>
    <name evidence="1" type="ORF">ACFONL_16085</name>
</gene>
<dbReference type="EMBL" id="JBHRYC010000081">
    <property type="protein sequence ID" value="MFC3638861.1"/>
    <property type="molecule type" value="Genomic_DNA"/>
</dbReference>
<evidence type="ECO:0000313" key="1">
    <source>
        <dbReference type="EMBL" id="MFC3638861.1"/>
    </source>
</evidence>
<reference evidence="2" key="1">
    <citation type="journal article" date="2019" name="Int. J. Syst. Evol. Microbiol.">
        <title>The Global Catalogue of Microorganisms (GCM) 10K type strain sequencing project: providing services to taxonomists for standard genome sequencing and annotation.</title>
        <authorList>
            <consortium name="The Broad Institute Genomics Platform"/>
            <consortium name="The Broad Institute Genome Sequencing Center for Infectious Disease"/>
            <person name="Wu L."/>
            <person name="Ma J."/>
        </authorList>
    </citation>
    <scope>NUCLEOTIDE SEQUENCE [LARGE SCALE GENOMIC DNA]</scope>
    <source>
        <strain evidence="2">KCTC 42282</strain>
    </source>
</reference>
<protein>
    <submittedName>
        <fullName evidence="1">Uncharacterized protein</fullName>
    </submittedName>
</protein>
<name>A0ABV7UK51_9HYPH</name>
<dbReference type="Proteomes" id="UP001595704">
    <property type="component" value="Unassembled WGS sequence"/>
</dbReference>
<sequence>MVAFVSELLPENADRATANAHLIAAAPELLEALKVAREGFVVAGSMPLSDADTLELIDAAIAKAEARP</sequence>
<accession>A0ABV7UK51</accession>